<evidence type="ECO:0000259" key="3">
    <source>
        <dbReference type="PROSITE" id="PS51186"/>
    </source>
</evidence>
<name>A0A951UR63_9CYAN</name>
<reference evidence="4" key="1">
    <citation type="submission" date="2021-05" db="EMBL/GenBank/DDBJ databases">
        <authorList>
            <person name="Pietrasiak N."/>
            <person name="Ward R."/>
            <person name="Stajich J.E."/>
            <person name="Kurbessoian T."/>
        </authorList>
    </citation>
    <scope>NUCLEOTIDE SEQUENCE</scope>
    <source>
        <strain evidence="4">GSE-NOS-MK-12-04C</strain>
    </source>
</reference>
<evidence type="ECO:0000256" key="2">
    <source>
        <dbReference type="ARBA" id="ARBA00023315"/>
    </source>
</evidence>
<dbReference type="SUPFAM" id="SSF55729">
    <property type="entry name" value="Acyl-CoA N-acyltransferases (Nat)"/>
    <property type="match status" value="1"/>
</dbReference>
<accession>A0A951UR63</accession>
<comment type="caution">
    <text evidence="4">The sequence shown here is derived from an EMBL/GenBank/DDBJ whole genome shotgun (WGS) entry which is preliminary data.</text>
</comment>
<protein>
    <submittedName>
        <fullName evidence="4">GNAT family N-acetyltransferase</fullName>
    </submittedName>
</protein>
<dbReference type="InterPro" id="IPR050680">
    <property type="entry name" value="YpeA/RimI_acetyltransf"/>
</dbReference>
<dbReference type="Pfam" id="PF00583">
    <property type="entry name" value="Acetyltransf_1"/>
    <property type="match status" value="1"/>
</dbReference>
<dbReference type="InterPro" id="IPR016181">
    <property type="entry name" value="Acyl_CoA_acyltransferase"/>
</dbReference>
<dbReference type="InterPro" id="IPR000182">
    <property type="entry name" value="GNAT_dom"/>
</dbReference>
<gene>
    <name evidence="4" type="ORF">KME60_02650</name>
</gene>
<dbReference type="Gene3D" id="3.40.630.30">
    <property type="match status" value="1"/>
</dbReference>
<sequence>MNAELELHQLDAGHAVAYQSIRLQALRDSPTAFNSSYEEEKQRSISEFADLLVPSPSRGIFGVFDASQLVATVGFGREIRRKVNHKGIIRGMYVAPKYRRQGVGKQLLSHALSFADSQPGLVQLTLVVNTANISAISLYEAFGFKSFGIEPAAALIDGALHDEMHMVRLVPQAI</sequence>
<dbReference type="PANTHER" id="PTHR43420:SF47">
    <property type="entry name" value="N-ACETYLTRANSFERASE DOMAIN-CONTAINING PROTEIN"/>
    <property type="match status" value="1"/>
</dbReference>
<dbReference type="PROSITE" id="PS51186">
    <property type="entry name" value="GNAT"/>
    <property type="match status" value="1"/>
</dbReference>
<feature type="domain" description="N-acetyltransferase" evidence="3">
    <location>
        <begin position="5"/>
        <end position="171"/>
    </location>
</feature>
<dbReference type="PANTHER" id="PTHR43420">
    <property type="entry name" value="ACETYLTRANSFERASE"/>
    <property type="match status" value="1"/>
</dbReference>
<dbReference type="AlphaFoldDB" id="A0A951UR63"/>
<organism evidence="4 5">
    <name type="scientific">Cyanomargarita calcarea GSE-NOS-MK-12-04C</name>
    <dbReference type="NCBI Taxonomy" id="2839659"/>
    <lineage>
        <taxon>Bacteria</taxon>
        <taxon>Bacillati</taxon>
        <taxon>Cyanobacteriota</taxon>
        <taxon>Cyanophyceae</taxon>
        <taxon>Nostocales</taxon>
        <taxon>Cyanomargaritaceae</taxon>
        <taxon>Cyanomargarita</taxon>
    </lineage>
</organism>
<keyword evidence="1" id="KW-0808">Transferase</keyword>
<evidence type="ECO:0000256" key="1">
    <source>
        <dbReference type="ARBA" id="ARBA00022679"/>
    </source>
</evidence>
<dbReference type="EMBL" id="JAHHGZ010000002">
    <property type="protein sequence ID" value="MBW4666357.1"/>
    <property type="molecule type" value="Genomic_DNA"/>
</dbReference>
<evidence type="ECO:0000313" key="5">
    <source>
        <dbReference type="Proteomes" id="UP000729701"/>
    </source>
</evidence>
<keyword evidence="2" id="KW-0012">Acyltransferase</keyword>
<proteinExistence type="predicted"/>
<dbReference type="CDD" id="cd04301">
    <property type="entry name" value="NAT_SF"/>
    <property type="match status" value="1"/>
</dbReference>
<evidence type="ECO:0000313" key="4">
    <source>
        <dbReference type="EMBL" id="MBW4666357.1"/>
    </source>
</evidence>
<reference evidence="4" key="2">
    <citation type="journal article" date="2022" name="Microbiol. Resour. Announc.">
        <title>Metagenome Sequencing to Explore Phylogenomics of Terrestrial Cyanobacteria.</title>
        <authorList>
            <person name="Ward R.D."/>
            <person name="Stajich J.E."/>
            <person name="Johansen J.R."/>
            <person name="Huntemann M."/>
            <person name="Clum A."/>
            <person name="Foster B."/>
            <person name="Foster B."/>
            <person name="Roux S."/>
            <person name="Palaniappan K."/>
            <person name="Varghese N."/>
            <person name="Mukherjee S."/>
            <person name="Reddy T.B.K."/>
            <person name="Daum C."/>
            <person name="Copeland A."/>
            <person name="Chen I.A."/>
            <person name="Ivanova N.N."/>
            <person name="Kyrpides N.C."/>
            <person name="Shapiro N."/>
            <person name="Eloe-Fadrosh E.A."/>
            <person name="Pietrasiak N."/>
        </authorList>
    </citation>
    <scope>NUCLEOTIDE SEQUENCE</scope>
    <source>
        <strain evidence="4">GSE-NOS-MK-12-04C</strain>
    </source>
</reference>
<dbReference type="Proteomes" id="UP000729701">
    <property type="component" value="Unassembled WGS sequence"/>
</dbReference>
<dbReference type="GO" id="GO:0016747">
    <property type="term" value="F:acyltransferase activity, transferring groups other than amino-acyl groups"/>
    <property type="evidence" value="ECO:0007669"/>
    <property type="project" value="InterPro"/>
</dbReference>